<keyword evidence="3" id="KW-0407">Ion channel</keyword>
<evidence type="ECO:0000256" key="1">
    <source>
        <dbReference type="SAM" id="Phobius"/>
    </source>
</evidence>
<evidence type="ECO:0000313" key="3">
    <source>
        <dbReference type="EMBL" id="MBI4252468.1"/>
    </source>
</evidence>
<gene>
    <name evidence="3" type="ORF">HY618_08415</name>
</gene>
<proteinExistence type="predicted"/>
<keyword evidence="1" id="KW-1133">Transmembrane helix</keyword>
<keyword evidence="3" id="KW-0406">Ion transport</keyword>
<evidence type="ECO:0000259" key="2">
    <source>
        <dbReference type="Pfam" id="PF07885"/>
    </source>
</evidence>
<feature type="domain" description="Potassium channel" evidence="2">
    <location>
        <begin position="124"/>
        <end position="193"/>
    </location>
</feature>
<protein>
    <submittedName>
        <fullName evidence="3">Two pore domain potassium channel family protein</fullName>
    </submittedName>
</protein>
<dbReference type="Proteomes" id="UP000752292">
    <property type="component" value="Unassembled WGS sequence"/>
</dbReference>
<comment type="caution">
    <text evidence="3">The sequence shown here is derived from an EMBL/GenBank/DDBJ whole genome shotgun (WGS) entry which is preliminary data.</text>
</comment>
<feature type="transmembrane region" description="Helical" evidence="1">
    <location>
        <begin position="171"/>
        <end position="192"/>
    </location>
</feature>
<feature type="transmembrane region" description="Helical" evidence="1">
    <location>
        <begin position="109"/>
        <end position="128"/>
    </location>
</feature>
<evidence type="ECO:0000313" key="4">
    <source>
        <dbReference type="Proteomes" id="UP000752292"/>
    </source>
</evidence>
<keyword evidence="1" id="KW-0472">Membrane</keyword>
<accession>A0A932ZVP3</accession>
<dbReference type="EMBL" id="JACQRX010000367">
    <property type="protein sequence ID" value="MBI4252468.1"/>
    <property type="molecule type" value="Genomic_DNA"/>
</dbReference>
<dbReference type="InterPro" id="IPR013099">
    <property type="entry name" value="K_chnl_dom"/>
</dbReference>
<dbReference type="GO" id="GO:0034220">
    <property type="term" value="P:monoatomic ion transmembrane transport"/>
    <property type="evidence" value="ECO:0007669"/>
    <property type="project" value="UniProtKB-KW"/>
</dbReference>
<name>A0A932ZVP3_UNCTE</name>
<reference evidence="3" key="1">
    <citation type="submission" date="2020-07" db="EMBL/GenBank/DDBJ databases">
        <title>Huge and variable diversity of episymbiotic CPR bacteria and DPANN archaea in groundwater ecosystems.</title>
        <authorList>
            <person name="He C.Y."/>
            <person name="Keren R."/>
            <person name="Whittaker M."/>
            <person name="Farag I.F."/>
            <person name="Doudna J."/>
            <person name="Cate J.H.D."/>
            <person name="Banfield J.F."/>
        </authorList>
    </citation>
    <scope>NUCLEOTIDE SEQUENCE</scope>
    <source>
        <strain evidence="3">NC_groundwater_1370_Ag_S-0.2um_69_93</strain>
    </source>
</reference>
<dbReference type="Pfam" id="PF07885">
    <property type="entry name" value="Ion_trans_2"/>
    <property type="match status" value="1"/>
</dbReference>
<feature type="transmembrane region" description="Helical" evidence="1">
    <location>
        <begin position="75"/>
        <end position="97"/>
    </location>
</feature>
<dbReference type="AlphaFoldDB" id="A0A932ZVP3"/>
<dbReference type="SUPFAM" id="SSF81324">
    <property type="entry name" value="Voltage-gated potassium channels"/>
    <property type="match status" value="1"/>
</dbReference>
<sequence length="209" mass="22788">MTIRHGDPAKFWSRVDRSLLWWESKGSPARWRLWRDVFWGREGVYVLVRCGLLTGALAMAGATNWGTSAGGALRVAAIALATLFLFDIMIVHVSIAFVSRKPASLLRSAVLSTFSFFQIPLGFAVFYLCNADSFNSALTWRRAVYFSIVTATTLGYGDISPKPEASWAQLLVMVELAVSVTFLGVLIARLIALTTVPGQQGPGGLKGRS</sequence>
<feature type="transmembrane region" description="Helical" evidence="1">
    <location>
        <begin position="44"/>
        <end position="63"/>
    </location>
</feature>
<keyword evidence="3" id="KW-0813">Transport</keyword>
<organism evidence="3 4">
    <name type="scientific">Tectimicrobiota bacterium</name>
    <dbReference type="NCBI Taxonomy" id="2528274"/>
    <lineage>
        <taxon>Bacteria</taxon>
        <taxon>Pseudomonadati</taxon>
        <taxon>Nitrospinota/Tectimicrobiota group</taxon>
        <taxon>Candidatus Tectimicrobiota</taxon>
    </lineage>
</organism>
<dbReference type="Gene3D" id="1.10.287.70">
    <property type="match status" value="1"/>
</dbReference>
<keyword evidence="1" id="KW-0812">Transmembrane</keyword>
<feature type="transmembrane region" description="Helical" evidence="1">
    <location>
        <begin position="140"/>
        <end position="159"/>
    </location>
</feature>